<gene>
    <name evidence="3" type="ORF">F0562_026506</name>
</gene>
<keyword evidence="2" id="KW-1133">Transmembrane helix</keyword>
<feature type="transmembrane region" description="Helical" evidence="2">
    <location>
        <begin position="75"/>
        <end position="100"/>
    </location>
</feature>
<dbReference type="Proteomes" id="UP000325577">
    <property type="component" value="Linkage Group LG14"/>
</dbReference>
<keyword evidence="2" id="KW-0812">Transmembrane</keyword>
<dbReference type="OrthoDB" id="568307at2759"/>
<evidence type="ECO:0000313" key="3">
    <source>
        <dbReference type="EMBL" id="KAA8539814.1"/>
    </source>
</evidence>
<organism evidence="3 4">
    <name type="scientific">Nyssa sinensis</name>
    <dbReference type="NCBI Taxonomy" id="561372"/>
    <lineage>
        <taxon>Eukaryota</taxon>
        <taxon>Viridiplantae</taxon>
        <taxon>Streptophyta</taxon>
        <taxon>Embryophyta</taxon>
        <taxon>Tracheophyta</taxon>
        <taxon>Spermatophyta</taxon>
        <taxon>Magnoliopsida</taxon>
        <taxon>eudicotyledons</taxon>
        <taxon>Gunneridae</taxon>
        <taxon>Pentapetalae</taxon>
        <taxon>asterids</taxon>
        <taxon>Cornales</taxon>
        <taxon>Nyssaceae</taxon>
        <taxon>Nyssa</taxon>
    </lineage>
</organism>
<dbReference type="EMBL" id="CM018037">
    <property type="protein sequence ID" value="KAA8539814.1"/>
    <property type="molecule type" value="Genomic_DNA"/>
</dbReference>
<evidence type="ECO:0000256" key="1">
    <source>
        <dbReference type="SAM" id="MobiDB-lite"/>
    </source>
</evidence>
<dbReference type="PANTHER" id="PTHR37385:SF2">
    <property type="entry name" value="PROTEIN LPA2"/>
    <property type="match status" value="1"/>
</dbReference>
<dbReference type="GO" id="GO:0009507">
    <property type="term" value="C:chloroplast"/>
    <property type="evidence" value="ECO:0007669"/>
    <property type="project" value="TreeGrafter"/>
</dbReference>
<feature type="region of interest" description="Disordered" evidence="1">
    <location>
        <begin position="1"/>
        <end position="23"/>
    </location>
</feature>
<evidence type="ECO:0000313" key="4">
    <source>
        <dbReference type="Proteomes" id="UP000325577"/>
    </source>
</evidence>
<keyword evidence="4" id="KW-1185">Reference proteome</keyword>
<dbReference type="PANTHER" id="PTHR37385">
    <property type="entry name" value="PROTEIN LOW PSII ACCUMULATION 2, CHLOROPLASTIC"/>
    <property type="match status" value="1"/>
</dbReference>
<reference evidence="3 4" key="1">
    <citation type="submission" date="2019-09" db="EMBL/GenBank/DDBJ databases">
        <title>A chromosome-level genome assembly of the Chinese tupelo Nyssa sinensis.</title>
        <authorList>
            <person name="Yang X."/>
            <person name="Kang M."/>
            <person name="Yang Y."/>
            <person name="Xiong H."/>
            <person name="Wang M."/>
            <person name="Zhang Z."/>
            <person name="Wang Z."/>
            <person name="Wu H."/>
            <person name="Ma T."/>
            <person name="Liu J."/>
            <person name="Xi Z."/>
        </authorList>
    </citation>
    <scope>NUCLEOTIDE SEQUENCE [LARGE SCALE GENOMIC DNA]</scope>
    <source>
        <strain evidence="3">J267</strain>
        <tissue evidence="3">Leaf</tissue>
    </source>
</reference>
<keyword evidence="2" id="KW-0472">Membrane</keyword>
<sequence>MALIAHSSCLAKKPPSSSPHTSSSLLNQIYLSTEKKQGGGRERASVIRRAPVQKPGFISQRDEVQSKEQSRNESAFLLAWLGLGLVILVEGILLAASGFLPEVWDKFFMKARICGNKFVCDGLALTCQVVRRKDMFGHHQTYTMTKDS</sequence>
<dbReference type="InterPro" id="IPR038789">
    <property type="entry name" value="LPA2-like"/>
</dbReference>
<proteinExistence type="predicted"/>
<evidence type="ECO:0000256" key="2">
    <source>
        <dbReference type="SAM" id="Phobius"/>
    </source>
</evidence>
<feature type="compositionally biased region" description="Low complexity" evidence="1">
    <location>
        <begin position="14"/>
        <end position="23"/>
    </location>
</feature>
<dbReference type="AlphaFoldDB" id="A0A5J5BAZ2"/>
<protein>
    <submittedName>
        <fullName evidence="3">Uncharacterized protein</fullName>
    </submittedName>
</protein>
<accession>A0A5J5BAZ2</accession>
<name>A0A5J5BAZ2_9ASTE</name>